<keyword evidence="5 17" id="KW-0597">Phosphoprotein</keyword>
<dbReference type="GO" id="GO:0005886">
    <property type="term" value="C:plasma membrane"/>
    <property type="evidence" value="ECO:0007669"/>
    <property type="project" value="UniProtKB-SubCell"/>
</dbReference>
<reference evidence="22 23" key="1">
    <citation type="submission" date="2016-10" db="EMBL/GenBank/DDBJ databases">
        <authorList>
            <person name="de Groot N.N."/>
        </authorList>
    </citation>
    <scope>NUCLEOTIDE SEQUENCE [LARGE SCALE GENOMIC DNA]</scope>
    <source>
        <strain evidence="22 23">DSM 5885</strain>
    </source>
</reference>
<accession>A0A1G7VLN4</accession>
<evidence type="ECO:0000256" key="7">
    <source>
        <dbReference type="ARBA" id="ARBA00022692"/>
    </source>
</evidence>
<feature type="modified residue" description="4-aspartylphosphate" evidence="17">
    <location>
        <position position="668"/>
    </location>
</feature>
<evidence type="ECO:0000256" key="19">
    <source>
        <dbReference type="SAM" id="Phobius"/>
    </source>
</evidence>
<dbReference type="Gene3D" id="1.10.287.130">
    <property type="match status" value="1"/>
</dbReference>
<dbReference type="FunFam" id="1.10.287.130:FF:000002">
    <property type="entry name" value="Two-component osmosensing histidine kinase"/>
    <property type="match status" value="1"/>
</dbReference>
<dbReference type="InterPro" id="IPR004358">
    <property type="entry name" value="Sig_transdc_His_kin-like_C"/>
</dbReference>
<evidence type="ECO:0000313" key="22">
    <source>
        <dbReference type="EMBL" id="SDG60607.1"/>
    </source>
</evidence>
<evidence type="ECO:0000256" key="9">
    <source>
        <dbReference type="ARBA" id="ARBA00022777"/>
    </source>
</evidence>
<dbReference type="EMBL" id="FNCY01000001">
    <property type="protein sequence ID" value="SDG60607.1"/>
    <property type="molecule type" value="Genomic_DNA"/>
</dbReference>
<evidence type="ECO:0000256" key="15">
    <source>
        <dbReference type="ARBA" id="ARBA00068150"/>
    </source>
</evidence>
<dbReference type="SUPFAM" id="SSF103190">
    <property type="entry name" value="Sensory domain-like"/>
    <property type="match status" value="1"/>
</dbReference>
<evidence type="ECO:0000256" key="4">
    <source>
        <dbReference type="ARBA" id="ARBA00022475"/>
    </source>
</evidence>
<evidence type="ECO:0000259" key="20">
    <source>
        <dbReference type="PROSITE" id="PS50109"/>
    </source>
</evidence>
<dbReference type="AlphaFoldDB" id="A0A1G7VLN4"/>
<dbReference type="Gene3D" id="3.30.565.10">
    <property type="entry name" value="Histidine kinase-like ATPase, C-terminal domain"/>
    <property type="match status" value="1"/>
</dbReference>
<dbReference type="SMART" id="SM00387">
    <property type="entry name" value="HATPase_c"/>
    <property type="match status" value="1"/>
</dbReference>
<evidence type="ECO:0000256" key="14">
    <source>
        <dbReference type="ARBA" id="ARBA00064003"/>
    </source>
</evidence>
<comment type="function">
    <text evidence="13">Member of the two-component regulatory system BvgS/BvgA. Phosphorylates BvgA via a four-step phosphorelay in response to environmental signals.</text>
</comment>
<comment type="subunit">
    <text evidence="14">At low DSF concentrations, interacts with RpfF.</text>
</comment>
<evidence type="ECO:0000313" key="23">
    <source>
        <dbReference type="Proteomes" id="UP000198607"/>
    </source>
</evidence>
<evidence type="ECO:0000256" key="12">
    <source>
        <dbReference type="ARBA" id="ARBA00023012"/>
    </source>
</evidence>
<dbReference type="CDD" id="cd16922">
    <property type="entry name" value="HATPase_EvgS-ArcB-TorS-like"/>
    <property type="match status" value="1"/>
</dbReference>
<dbReference type="Pfam" id="PF00072">
    <property type="entry name" value="Response_reg"/>
    <property type="match status" value="1"/>
</dbReference>
<feature type="domain" description="Response regulatory" evidence="21">
    <location>
        <begin position="615"/>
        <end position="736"/>
    </location>
</feature>
<dbReference type="SMART" id="SM00448">
    <property type="entry name" value="REC"/>
    <property type="match status" value="1"/>
</dbReference>
<keyword evidence="7 19" id="KW-0812">Transmembrane</keyword>
<dbReference type="InterPro" id="IPR003661">
    <property type="entry name" value="HisK_dim/P_dom"/>
</dbReference>
<dbReference type="OrthoDB" id="6114847at2"/>
<evidence type="ECO:0000256" key="10">
    <source>
        <dbReference type="ARBA" id="ARBA00022840"/>
    </source>
</evidence>
<evidence type="ECO:0000256" key="16">
    <source>
        <dbReference type="ARBA" id="ARBA00070152"/>
    </source>
</evidence>
<gene>
    <name evidence="22" type="ORF">SAMN05660652_00234</name>
</gene>
<feature type="transmembrane region" description="Helical" evidence="19">
    <location>
        <begin position="299"/>
        <end position="318"/>
    </location>
</feature>
<keyword evidence="23" id="KW-1185">Reference proteome</keyword>
<keyword evidence="19" id="KW-0472">Membrane</keyword>
<dbReference type="Pfam" id="PF02518">
    <property type="entry name" value="HATPase_c"/>
    <property type="match status" value="1"/>
</dbReference>
<dbReference type="SUPFAM" id="SSF52172">
    <property type="entry name" value="CheY-like"/>
    <property type="match status" value="1"/>
</dbReference>
<dbReference type="InterPro" id="IPR011006">
    <property type="entry name" value="CheY-like_superfamily"/>
</dbReference>
<evidence type="ECO:0000256" key="18">
    <source>
        <dbReference type="SAM" id="Coils"/>
    </source>
</evidence>
<dbReference type="SUPFAM" id="SSF55874">
    <property type="entry name" value="ATPase domain of HSP90 chaperone/DNA topoisomerase II/histidine kinase"/>
    <property type="match status" value="1"/>
</dbReference>
<comment type="catalytic activity">
    <reaction evidence="1">
        <text>ATP + protein L-histidine = ADP + protein N-phospho-L-histidine.</text>
        <dbReference type="EC" id="2.7.13.3"/>
    </reaction>
</comment>
<feature type="domain" description="Histidine kinase" evidence="20">
    <location>
        <begin position="376"/>
        <end position="597"/>
    </location>
</feature>
<evidence type="ECO:0000256" key="6">
    <source>
        <dbReference type="ARBA" id="ARBA00022679"/>
    </source>
</evidence>
<dbReference type="PRINTS" id="PR00344">
    <property type="entry name" value="BCTRLSENSOR"/>
</dbReference>
<evidence type="ECO:0000256" key="8">
    <source>
        <dbReference type="ARBA" id="ARBA00022741"/>
    </source>
</evidence>
<evidence type="ECO:0000256" key="13">
    <source>
        <dbReference type="ARBA" id="ARBA00058004"/>
    </source>
</evidence>
<dbReference type="RefSeq" id="WP_091932206.1">
    <property type="nucleotide sequence ID" value="NZ_FNCY01000001.1"/>
</dbReference>
<evidence type="ECO:0000256" key="1">
    <source>
        <dbReference type="ARBA" id="ARBA00000085"/>
    </source>
</evidence>
<comment type="subcellular location">
    <subcellularLocation>
        <location evidence="2">Cell membrane</location>
        <topology evidence="2">Multi-pass membrane protein</topology>
    </subcellularLocation>
</comment>
<dbReference type="PANTHER" id="PTHR45339:SF1">
    <property type="entry name" value="HYBRID SIGNAL TRANSDUCTION HISTIDINE KINASE J"/>
    <property type="match status" value="1"/>
</dbReference>
<keyword evidence="11 19" id="KW-1133">Transmembrane helix</keyword>
<evidence type="ECO:0000256" key="11">
    <source>
        <dbReference type="ARBA" id="ARBA00022989"/>
    </source>
</evidence>
<dbReference type="Gene3D" id="3.30.450.20">
    <property type="entry name" value="PAS domain"/>
    <property type="match status" value="2"/>
</dbReference>
<keyword evidence="8" id="KW-0547">Nucleotide-binding</keyword>
<dbReference type="Pfam" id="PF00512">
    <property type="entry name" value="HisKA"/>
    <property type="match status" value="1"/>
</dbReference>
<keyword evidence="9 22" id="KW-0418">Kinase</keyword>
<dbReference type="CDD" id="cd00082">
    <property type="entry name" value="HisKA"/>
    <property type="match status" value="1"/>
</dbReference>
<dbReference type="InterPro" id="IPR036890">
    <property type="entry name" value="HATPase_C_sf"/>
</dbReference>
<evidence type="ECO:0000259" key="21">
    <source>
        <dbReference type="PROSITE" id="PS50110"/>
    </source>
</evidence>
<dbReference type="GO" id="GO:0000155">
    <property type="term" value="F:phosphorelay sensor kinase activity"/>
    <property type="evidence" value="ECO:0007669"/>
    <property type="project" value="InterPro"/>
</dbReference>
<dbReference type="InterPro" id="IPR036097">
    <property type="entry name" value="HisK_dim/P_sf"/>
</dbReference>
<dbReference type="GO" id="GO:0005524">
    <property type="term" value="F:ATP binding"/>
    <property type="evidence" value="ECO:0007669"/>
    <property type="project" value="UniProtKB-KW"/>
</dbReference>
<evidence type="ECO:0000256" key="3">
    <source>
        <dbReference type="ARBA" id="ARBA00012438"/>
    </source>
</evidence>
<dbReference type="PROSITE" id="PS50110">
    <property type="entry name" value="RESPONSE_REGULATORY"/>
    <property type="match status" value="1"/>
</dbReference>
<evidence type="ECO:0000256" key="5">
    <source>
        <dbReference type="ARBA" id="ARBA00022553"/>
    </source>
</evidence>
<dbReference type="SUPFAM" id="SSF47384">
    <property type="entry name" value="Homodimeric domain of signal transducing histidine kinase"/>
    <property type="match status" value="1"/>
</dbReference>
<dbReference type="InterPro" id="IPR005467">
    <property type="entry name" value="His_kinase_dom"/>
</dbReference>
<feature type="coiled-coil region" evidence="18">
    <location>
        <begin position="328"/>
        <end position="369"/>
    </location>
</feature>
<evidence type="ECO:0000256" key="17">
    <source>
        <dbReference type="PROSITE-ProRule" id="PRU00169"/>
    </source>
</evidence>
<dbReference type="Proteomes" id="UP000198607">
    <property type="component" value="Unassembled WGS sequence"/>
</dbReference>
<dbReference type="Gene3D" id="6.10.250.3020">
    <property type="match status" value="1"/>
</dbReference>
<keyword evidence="4" id="KW-1003">Cell membrane</keyword>
<dbReference type="Gene3D" id="3.40.50.2300">
    <property type="match status" value="1"/>
</dbReference>
<dbReference type="InterPro" id="IPR003594">
    <property type="entry name" value="HATPase_dom"/>
</dbReference>
<keyword evidence="6" id="KW-0808">Transferase</keyword>
<dbReference type="PROSITE" id="PS50109">
    <property type="entry name" value="HIS_KIN"/>
    <property type="match status" value="1"/>
</dbReference>
<keyword evidence="10" id="KW-0067">ATP-binding</keyword>
<dbReference type="SMART" id="SM00388">
    <property type="entry name" value="HisKA"/>
    <property type="match status" value="1"/>
</dbReference>
<evidence type="ECO:0000256" key="2">
    <source>
        <dbReference type="ARBA" id="ARBA00004651"/>
    </source>
</evidence>
<sequence length="833" mass="91519">MPRRFLDVLVVLAMLVVAGVLAYHYSLKAGIRERQEIAAHRLEVFSAALFSPMDKYDYLPEITAEHPLVAAALEKTDDATRIRRLNVYLEGLSRIARTEAIYVLDENGLTIASSNWRDTVTFLGNNYYFRPYYHDAILQGKGRFFGVGTVSQLPGYYLSHRVRTSGGLQGVVVVKVDLGDLDARWDDGQDTMVVTDENGIAFLSSRKDWKYRALRALDQHMLEELERTQQYGARLKPPVLQSMERQLDHGDRIVRVIETEAEGAPKEHRFLVRRAALQGAKWEVGIYTSLEETESRARLVALAVCAGAVILILMAMYWQLIQRRRVEKEESQRALQKAHLELETNNQELERTVVELARAIAEADRANRAKSEFLANMSHEIRTPMNAILGLTHLALKTELDAKQRNYLANVDSAATGLLGVLNNVLDFSKIEAGKLQIERIAFDLSEVFHNVASIQALSAESKGLELIFRFDPDLPLSLEGDPLRLGQVLMNLVGNAIKFTESGEICISVDSVERDTSNICLRFCVSDTGIGISPEQRQSLFQAFSQADQSTTRRYGGTGLGLAICKMLAEAMGGQIGVESALGQGSRFVFTARFGCPADAHSLRQNGSDFAGLKVVVIDDNACSRDALALLLRSWGMQVEAFASAGEALEWSTEAGCAGEFDLFLIDAATPAYDCLGVIRELRSVSAGNPLAKVVLLKRRSDDDAALNVPDAGVDAEMFKPIEPVLLLETLATVFGGQPADGDAGHGRESVAMPESAAVGASLAWLDVLLATNNIAAEACLQDLRQRFVTNGKTSEFDALERAIDRLDYPVARKILATLIVSPEMHVAGTDA</sequence>
<dbReference type="STRING" id="83767.SAMN05660652_00234"/>
<dbReference type="InterPro" id="IPR001789">
    <property type="entry name" value="Sig_transdc_resp-reg_receiver"/>
</dbReference>
<organism evidence="22 23">
    <name type="scientific">Propionivibrio dicarboxylicus</name>
    <dbReference type="NCBI Taxonomy" id="83767"/>
    <lineage>
        <taxon>Bacteria</taxon>
        <taxon>Pseudomonadati</taxon>
        <taxon>Pseudomonadota</taxon>
        <taxon>Betaproteobacteria</taxon>
        <taxon>Rhodocyclales</taxon>
        <taxon>Rhodocyclaceae</taxon>
        <taxon>Propionivibrio</taxon>
    </lineage>
</organism>
<proteinExistence type="predicted"/>
<name>A0A1G7VLN4_9RHOO</name>
<keyword evidence="18" id="KW-0175">Coiled coil</keyword>
<dbReference type="PANTHER" id="PTHR45339">
    <property type="entry name" value="HYBRID SIGNAL TRANSDUCTION HISTIDINE KINASE J"/>
    <property type="match status" value="1"/>
</dbReference>
<dbReference type="EC" id="2.7.13.3" evidence="3"/>
<keyword evidence="12" id="KW-0902">Two-component regulatory system</keyword>
<dbReference type="FunFam" id="3.30.565.10:FF:000010">
    <property type="entry name" value="Sensor histidine kinase RcsC"/>
    <property type="match status" value="1"/>
</dbReference>
<dbReference type="InterPro" id="IPR029151">
    <property type="entry name" value="Sensor-like_sf"/>
</dbReference>
<protein>
    <recommendedName>
        <fullName evidence="15">Sensory/regulatory protein RpfC</fullName>
        <ecNumber evidence="3">2.7.13.3</ecNumber>
    </recommendedName>
    <alternativeName>
        <fullName evidence="16">Virulence sensor protein BvgS</fullName>
    </alternativeName>
</protein>